<dbReference type="Proteomes" id="UP000542353">
    <property type="component" value="Unassembled WGS sequence"/>
</dbReference>
<dbReference type="Gene3D" id="3.40.1440.10">
    <property type="entry name" value="GIY-YIG endonuclease"/>
    <property type="match status" value="1"/>
</dbReference>
<name>A0A7W7Z6G7_9BRAD</name>
<keyword evidence="3" id="KW-0255">Endonuclease</keyword>
<evidence type="ECO:0000313" key="4">
    <source>
        <dbReference type="Proteomes" id="UP000542353"/>
    </source>
</evidence>
<feature type="domain" description="GIY-YIG" evidence="2">
    <location>
        <begin position="4"/>
        <end position="80"/>
    </location>
</feature>
<reference evidence="3 4" key="1">
    <citation type="submission" date="2020-08" db="EMBL/GenBank/DDBJ databases">
        <title>Genomic Encyclopedia of Type Strains, Phase IV (KMG-IV): sequencing the most valuable type-strain genomes for metagenomic binning, comparative biology and taxonomic classification.</title>
        <authorList>
            <person name="Goeker M."/>
        </authorList>
    </citation>
    <scope>NUCLEOTIDE SEQUENCE [LARGE SCALE GENOMIC DNA]</scope>
    <source>
        <strain evidence="3 4">DSM 12706</strain>
    </source>
</reference>
<sequence>MLKMAYDVYLLASSKHGTLYLGVTNDLLRRCFEHRTKAAPGFTSRYGVDKLVRFEIYDDVVTAITREKQLKKWRREWKIRLIEELNPEWADLYPSISH</sequence>
<evidence type="ECO:0000256" key="1">
    <source>
        <dbReference type="ARBA" id="ARBA00007435"/>
    </source>
</evidence>
<evidence type="ECO:0000259" key="2">
    <source>
        <dbReference type="PROSITE" id="PS50164"/>
    </source>
</evidence>
<dbReference type="CDD" id="cd10448">
    <property type="entry name" value="GIY-YIG_unchar_3"/>
    <property type="match status" value="1"/>
</dbReference>
<dbReference type="AlphaFoldDB" id="A0A7W7Z6G7"/>
<dbReference type="InterPro" id="IPR050190">
    <property type="entry name" value="UPF0213_domain"/>
</dbReference>
<dbReference type="PANTHER" id="PTHR34477">
    <property type="entry name" value="UPF0213 PROTEIN YHBQ"/>
    <property type="match status" value="1"/>
</dbReference>
<dbReference type="PROSITE" id="PS50164">
    <property type="entry name" value="GIY_YIG"/>
    <property type="match status" value="1"/>
</dbReference>
<dbReference type="InterPro" id="IPR035901">
    <property type="entry name" value="GIY-YIG_endonuc_sf"/>
</dbReference>
<dbReference type="SUPFAM" id="SSF82771">
    <property type="entry name" value="GIY-YIG endonuclease"/>
    <property type="match status" value="1"/>
</dbReference>
<evidence type="ECO:0000313" key="3">
    <source>
        <dbReference type="EMBL" id="MBB5048894.1"/>
    </source>
</evidence>
<dbReference type="EMBL" id="JACHIH010000027">
    <property type="protein sequence ID" value="MBB5048894.1"/>
    <property type="molecule type" value="Genomic_DNA"/>
</dbReference>
<dbReference type="GO" id="GO:0004519">
    <property type="term" value="F:endonuclease activity"/>
    <property type="evidence" value="ECO:0007669"/>
    <property type="project" value="UniProtKB-KW"/>
</dbReference>
<keyword evidence="3" id="KW-0540">Nuclease</keyword>
<proteinExistence type="inferred from homology"/>
<comment type="similarity">
    <text evidence="1">Belongs to the UPF0213 family.</text>
</comment>
<keyword evidence="3" id="KW-0378">Hydrolase</keyword>
<organism evidence="3 4">
    <name type="scientific">Rhodopseudomonas rhenobacensis</name>
    <dbReference type="NCBI Taxonomy" id="87461"/>
    <lineage>
        <taxon>Bacteria</taxon>
        <taxon>Pseudomonadati</taxon>
        <taxon>Pseudomonadota</taxon>
        <taxon>Alphaproteobacteria</taxon>
        <taxon>Hyphomicrobiales</taxon>
        <taxon>Nitrobacteraceae</taxon>
        <taxon>Rhodopseudomonas</taxon>
    </lineage>
</organism>
<accession>A0A7W7Z6G7</accession>
<dbReference type="InterPro" id="IPR000305">
    <property type="entry name" value="GIY-YIG_endonuc"/>
</dbReference>
<dbReference type="Pfam" id="PF01541">
    <property type="entry name" value="GIY-YIG"/>
    <property type="match status" value="1"/>
</dbReference>
<protein>
    <submittedName>
        <fullName evidence="3">Putative endonuclease</fullName>
    </submittedName>
</protein>
<dbReference type="PANTHER" id="PTHR34477:SF5">
    <property type="entry name" value="BSL5627 PROTEIN"/>
    <property type="match status" value="1"/>
</dbReference>
<keyword evidence="4" id="KW-1185">Reference proteome</keyword>
<comment type="caution">
    <text evidence="3">The sequence shown here is derived from an EMBL/GenBank/DDBJ whole genome shotgun (WGS) entry which is preliminary data.</text>
</comment>
<gene>
    <name evidence="3" type="ORF">HNR60_003665</name>
</gene>